<evidence type="ECO:0000256" key="4">
    <source>
        <dbReference type="ARBA" id="ARBA00022967"/>
    </source>
</evidence>
<dbReference type="InterPro" id="IPR003439">
    <property type="entry name" value="ABC_transporter-like_ATP-bd"/>
</dbReference>
<organism evidence="7 8">
    <name type="scientific">Arenimonas oryziterrae DSM 21050 = YC6267</name>
    <dbReference type="NCBI Taxonomy" id="1121015"/>
    <lineage>
        <taxon>Bacteria</taxon>
        <taxon>Pseudomonadati</taxon>
        <taxon>Pseudomonadota</taxon>
        <taxon>Gammaproteobacteria</taxon>
        <taxon>Lysobacterales</taxon>
        <taxon>Lysobacteraceae</taxon>
        <taxon>Arenimonas</taxon>
    </lineage>
</organism>
<reference evidence="7 8" key="1">
    <citation type="submission" date="2013-09" db="EMBL/GenBank/DDBJ databases">
        <title>Genome sequencing of Arenimonas oryziterrae.</title>
        <authorList>
            <person name="Chen F."/>
            <person name="Wang G."/>
        </authorList>
    </citation>
    <scope>NUCLEOTIDE SEQUENCE [LARGE SCALE GENOMIC DNA]</scope>
    <source>
        <strain evidence="7 8">YC6267</strain>
    </source>
</reference>
<dbReference type="GO" id="GO:0016887">
    <property type="term" value="F:ATP hydrolysis activity"/>
    <property type="evidence" value="ECO:0007669"/>
    <property type="project" value="InterPro"/>
</dbReference>
<dbReference type="PROSITE" id="PS00211">
    <property type="entry name" value="ABC_TRANSPORTER_1"/>
    <property type="match status" value="1"/>
</dbReference>
<evidence type="ECO:0000256" key="1">
    <source>
        <dbReference type="ARBA" id="ARBA00022448"/>
    </source>
</evidence>
<evidence type="ECO:0000313" key="8">
    <source>
        <dbReference type="Proteomes" id="UP000029385"/>
    </source>
</evidence>
<keyword evidence="3" id="KW-0067">ATP-binding</keyword>
<keyword evidence="5" id="KW-0764">Sulfate transport</keyword>
<dbReference type="InterPro" id="IPR003593">
    <property type="entry name" value="AAA+_ATPase"/>
</dbReference>
<dbReference type="GO" id="GO:0015697">
    <property type="term" value="P:quaternary ammonium group transport"/>
    <property type="evidence" value="ECO:0007669"/>
    <property type="project" value="UniProtKB-ARBA"/>
</dbReference>
<dbReference type="FunFam" id="3.40.50.300:FF:000425">
    <property type="entry name" value="Probable ABC transporter, ATP-binding subunit"/>
    <property type="match status" value="1"/>
</dbReference>
<proteinExistence type="predicted"/>
<keyword evidence="1" id="KW-0813">Transport</keyword>
<evidence type="ECO:0000259" key="6">
    <source>
        <dbReference type="PROSITE" id="PS50893"/>
    </source>
</evidence>
<dbReference type="PANTHER" id="PTHR42781:SF4">
    <property type="entry name" value="SPERMIDINE_PUTRESCINE IMPORT ATP-BINDING PROTEIN POTA"/>
    <property type="match status" value="1"/>
</dbReference>
<evidence type="ECO:0000313" key="7">
    <source>
        <dbReference type="EMBL" id="KFN45039.1"/>
    </source>
</evidence>
<dbReference type="EMBL" id="AVCI01000001">
    <property type="protein sequence ID" value="KFN45039.1"/>
    <property type="molecule type" value="Genomic_DNA"/>
</dbReference>
<dbReference type="InterPro" id="IPR005666">
    <property type="entry name" value="Sulph_transpt1"/>
</dbReference>
<dbReference type="GO" id="GO:0005524">
    <property type="term" value="F:ATP binding"/>
    <property type="evidence" value="ECO:0007669"/>
    <property type="project" value="UniProtKB-KW"/>
</dbReference>
<dbReference type="InterPro" id="IPR008995">
    <property type="entry name" value="Mo/tungstate-bd_C_term_dom"/>
</dbReference>
<keyword evidence="4" id="KW-1278">Translocase</keyword>
<evidence type="ECO:0000256" key="5">
    <source>
        <dbReference type="ARBA" id="ARBA00023032"/>
    </source>
</evidence>
<dbReference type="STRING" id="1121015.GCA_000420545_01582"/>
<feature type="domain" description="ABC transporter" evidence="6">
    <location>
        <begin position="3"/>
        <end position="237"/>
    </location>
</feature>
<name>A0A091B2D7_9GAMM</name>
<keyword evidence="2" id="KW-0547">Nucleotide-binding</keyword>
<dbReference type="Proteomes" id="UP000029385">
    <property type="component" value="Unassembled WGS sequence"/>
</dbReference>
<dbReference type="OrthoDB" id="9802264at2"/>
<evidence type="ECO:0000256" key="3">
    <source>
        <dbReference type="ARBA" id="ARBA00022840"/>
    </source>
</evidence>
<dbReference type="Pfam" id="PF08402">
    <property type="entry name" value="TOBE_2"/>
    <property type="match status" value="1"/>
</dbReference>
<dbReference type="InterPro" id="IPR013611">
    <property type="entry name" value="Transp-assoc_OB_typ2"/>
</dbReference>
<dbReference type="Gene3D" id="3.40.50.300">
    <property type="entry name" value="P-loop containing nucleotide triphosphate hydrolases"/>
    <property type="match status" value="1"/>
</dbReference>
<gene>
    <name evidence="7" type="ORF">N789_03190</name>
</gene>
<comment type="caution">
    <text evidence="7">The sequence shown here is derived from an EMBL/GenBank/DDBJ whole genome shotgun (WGS) entry which is preliminary data.</text>
</comment>
<sequence length="349" mass="38420">MDILIEGVGKQFEGFAALNPIDLAIPSGQLVALLGPSGSGKTTLLRLIAGLLPVDGGRIVFGGRDATRLSLRERRVGFVFQHYALFPHMSVFENVAFGLRSKPRRERPAEPAIRASVDKLLELVQMAALRDRLPAQLSGGQRQRVALARAMAIDPTVLLLDEPFGALDAKVRVELRRWLRTLHDETGLTTVFVTHDQEEALDLADRVVVMNRGAIEQDDVPDRVYGHPASPFVFDFIGRSNQIEGEVRDSLFFAPGMSTPLAGDGCRAGPATLYSRPHDLRLSESKRGLQATVQEVRRLAGRVTLEATLAGQARPLVMDLSSHDLLQLPQPGERVNLSLDRYRVFPTTR</sequence>
<dbReference type="AlphaFoldDB" id="A0A091B2D7"/>
<dbReference type="InterPro" id="IPR050093">
    <property type="entry name" value="ABC_SmlMolc_Importer"/>
</dbReference>
<evidence type="ECO:0000256" key="2">
    <source>
        <dbReference type="ARBA" id="ARBA00022741"/>
    </source>
</evidence>
<dbReference type="SMART" id="SM00382">
    <property type="entry name" value="AAA"/>
    <property type="match status" value="1"/>
</dbReference>
<dbReference type="NCBIfam" id="TIGR00968">
    <property type="entry name" value="3a0106s01"/>
    <property type="match status" value="1"/>
</dbReference>
<dbReference type="PATRIC" id="fig|1121015.4.peg.626"/>
<dbReference type="PROSITE" id="PS50893">
    <property type="entry name" value="ABC_TRANSPORTER_2"/>
    <property type="match status" value="1"/>
</dbReference>
<dbReference type="RefSeq" id="WP_022969206.1">
    <property type="nucleotide sequence ID" value="NZ_ATVD01000002.1"/>
</dbReference>
<dbReference type="InterPro" id="IPR017871">
    <property type="entry name" value="ABC_transporter-like_CS"/>
</dbReference>
<protein>
    <recommendedName>
        <fullName evidence="6">ABC transporter domain-containing protein</fullName>
    </recommendedName>
</protein>
<dbReference type="Pfam" id="PF00005">
    <property type="entry name" value="ABC_tran"/>
    <property type="match status" value="1"/>
</dbReference>
<dbReference type="InterPro" id="IPR027417">
    <property type="entry name" value="P-loop_NTPase"/>
</dbReference>
<dbReference type="GO" id="GO:0015419">
    <property type="term" value="F:ABC-type sulfate transporter activity"/>
    <property type="evidence" value="ECO:0007669"/>
    <property type="project" value="InterPro"/>
</dbReference>
<dbReference type="SUPFAM" id="SSF52540">
    <property type="entry name" value="P-loop containing nucleoside triphosphate hydrolases"/>
    <property type="match status" value="1"/>
</dbReference>
<keyword evidence="8" id="KW-1185">Reference proteome</keyword>
<dbReference type="GO" id="GO:0043190">
    <property type="term" value="C:ATP-binding cassette (ABC) transporter complex"/>
    <property type="evidence" value="ECO:0007669"/>
    <property type="project" value="InterPro"/>
</dbReference>
<dbReference type="SUPFAM" id="SSF50331">
    <property type="entry name" value="MOP-like"/>
    <property type="match status" value="1"/>
</dbReference>
<dbReference type="eggNOG" id="COG1118">
    <property type="taxonomic scope" value="Bacteria"/>
</dbReference>
<accession>A0A091B2D7</accession>
<dbReference type="PANTHER" id="PTHR42781">
    <property type="entry name" value="SPERMIDINE/PUTRESCINE IMPORT ATP-BINDING PROTEIN POTA"/>
    <property type="match status" value="1"/>
</dbReference>